<evidence type="ECO:0000313" key="2">
    <source>
        <dbReference type="Proteomes" id="UP000178176"/>
    </source>
</evidence>
<accession>A0A1F4YDL9</accession>
<dbReference type="EMBL" id="MEXH01000022">
    <property type="protein sequence ID" value="OGC92069.1"/>
    <property type="molecule type" value="Genomic_DNA"/>
</dbReference>
<reference evidence="1 2" key="1">
    <citation type="journal article" date="2016" name="Nat. Commun.">
        <title>Thousands of microbial genomes shed light on interconnected biogeochemical processes in an aquifer system.</title>
        <authorList>
            <person name="Anantharaman K."/>
            <person name="Brown C.T."/>
            <person name="Hug L.A."/>
            <person name="Sharon I."/>
            <person name="Castelle C.J."/>
            <person name="Probst A.J."/>
            <person name="Thomas B.C."/>
            <person name="Singh A."/>
            <person name="Wilkins M.J."/>
            <person name="Karaoz U."/>
            <person name="Brodie E.L."/>
            <person name="Williams K.H."/>
            <person name="Hubbard S.S."/>
            <person name="Banfield J.F."/>
        </authorList>
    </citation>
    <scope>NUCLEOTIDE SEQUENCE [LARGE SCALE GENOMIC DNA]</scope>
</reference>
<dbReference type="AlphaFoldDB" id="A0A1F4YDL9"/>
<dbReference type="Proteomes" id="UP000178176">
    <property type="component" value="Unassembled WGS sequence"/>
</dbReference>
<protein>
    <submittedName>
        <fullName evidence="1">Uncharacterized protein</fullName>
    </submittedName>
</protein>
<organism evidence="1 2">
    <name type="scientific">Candidatus Amesbacteria bacterium RIFCSPHIGHO2_01_FULL_48_32b</name>
    <dbReference type="NCBI Taxonomy" id="1797253"/>
    <lineage>
        <taxon>Bacteria</taxon>
        <taxon>Candidatus Amesiibacteriota</taxon>
    </lineage>
</organism>
<comment type="caution">
    <text evidence="1">The sequence shown here is derived from an EMBL/GenBank/DDBJ whole genome shotgun (WGS) entry which is preliminary data.</text>
</comment>
<name>A0A1F4YDL9_9BACT</name>
<gene>
    <name evidence="1" type="ORF">A2876_01735</name>
</gene>
<proteinExistence type="predicted"/>
<sequence length="139" mass="14947">MASRLERILDVLSEHPGLTAVQVETALAGVPPSVAGAVEECLRAMGEGVRNHGGEVVVDLKMGKWVGEVTLVVMPNNRSLKEYRKINLEQGGPGRGDPYQEQEKEWARLGKVVVNGAVPAENLKASLIRQLAAVERAKG</sequence>
<evidence type="ECO:0000313" key="1">
    <source>
        <dbReference type="EMBL" id="OGC92069.1"/>
    </source>
</evidence>